<accession>A0AAV1E3Z8</accession>
<dbReference type="PRINTS" id="PR00463">
    <property type="entry name" value="EP450I"/>
</dbReference>
<name>A0AAV1E3Z8_OLDCO</name>
<keyword evidence="2 6" id="KW-0479">Metal-binding</keyword>
<keyword evidence="3 7" id="KW-0560">Oxidoreductase</keyword>
<dbReference type="PROSITE" id="PS00086">
    <property type="entry name" value="CYTOCHROME_P450"/>
    <property type="match status" value="1"/>
</dbReference>
<feature type="binding site" description="axial binding residue" evidence="6">
    <location>
        <position position="304"/>
    </location>
    <ligand>
        <name>heme</name>
        <dbReference type="ChEBI" id="CHEBI:30413"/>
    </ligand>
    <ligandPart>
        <name>Fe</name>
        <dbReference type="ChEBI" id="CHEBI:18248"/>
    </ligandPart>
</feature>
<dbReference type="SUPFAM" id="SSF48264">
    <property type="entry name" value="Cytochrome P450"/>
    <property type="match status" value="1"/>
</dbReference>
<keyword evidence="10" id="KW-1185">Reference proteome</keyword>
<dbReference type="Proteomes" id="UP001161247">
    <property type="component" value="Chromosome 8"/>
</dbReference>
<organism evidence="9 10">
    <name type="scientific">Oldenlandia corymbosa var. corymbosa</name>
    <dbReference type="NCBI Taxonomy" id="529605"/>
    <lineage>
        <taxon>Eukaryota</taxon>
        <taxon>Viridiplantae</taxon>
        <taxon>Streptophyta</taxon>
        <taxon>Embryophyta</taxon>
        <taxon>Tracheophyta</taxon>
        <taxon>Spermatophyta</taxon>
        <taxon>Magnoliopsida</taxon>
        <taxon>eudicotyledons</taxon>
        <taxon>Gunneridae</taxon>
        <taxon>Pentapetalae</taxon>
        <taxon>asterids</taxon>
        <taxon>lamiids</taxon>
        <taxon>Gentianales</taxon>
        <taxon>Rubiaceae</taxon>
        <taxon>Rubioideae</taxon>
        <taxon>Spermacoceae</taxon>
        <taxon>Hedyotis-Oldenlandia complex</taxon>
        <taxon>Oldenlandia</taxon>
    </lineage>
</organism>
<gene>
    <name evidence="9" type="ORF">OLC1_LOCUS21591</name>
</gene>
<keyword evidence="1 6" id="KW-0349">Heme</keyword>
<evidence type="ECO:0000256" key="2">
    <source>
        <dbReference type="ARBA" id="ARBA00022723"/>
    </source>
</evidence>
<protein>
    <submittedName>
        <fullName evidence="9">OLC1v1015813C1</fullName>
    </submittedName>
</protein>
<dbReference type="AlphaFoldDB" id="A0AAV1E3Z8"/>
<evidence type="ECO:0000256" key="1">
    <source>
        <dbReference type="ARBA" id="ARBA00022617"/>
    </source>
</evidence>
<evidence type="ECO:0000256" key="4">
    <source>
        <dbReference type="ARBA" id="ARBA00023004"/>
    </source>
</evidence>
<dbReference type="InterPro" id="IPR050651">
    <property type="entry name" value="Plant_Cytochrome_P450_Monoox"/>
</dbReference>
<dbReference type="EMBL" id="OX459125">
    <property type="protein sequence ID" value="CAI9114983.1"/>
    <property type="molecule type" value="Genomic_DNA"/>
</dbReference>
<dbReference type="PANTHER" id="PTHR47947:SF3">
    <property type="entry name" value="CYTOCHROME P450 81D1-LIKE"/>
    <property type="match status" value="1"/>
</dbReference>
<keyword evidence="4 6" id="KW-0408">Iron</keyword>
<evidence type="ECO:0000256" key="5">
    <source>
        <dbReference type="ARBA" id="ARBA00023033"/>
    </source>
</evidence>
<dbReference type="InterPro" id="IPR036396">
    <property type="entry name" value="Cyt_P450_sf"/>
</dbReference>
<evidence type="ECO:0000256" key="8">
    <source>
        <dbReference type="SAM" id="Coils"/>
    </source>
</evidence>
<evidence type="ECO:0000256" key="7">
    <source>
        <dbReference type="RuleBase" id="RU000461"/>
    </source>
</evidence>
<keyword evidence="5 7" id="KW-0503">Monooxygenase</keyword>
<dbReference type="InterPro" id="IPR001128">
    <property type="entry name" value="Cyt_P450"/>
</dbReference>
<dbReference type="GO" id="GO:0004497">
    <property type="term" value="F:monooxygenase activity"/>
    <property type="evidence" value="ECO:0007669"/>
    <property type="project" value="UniProtKB-KW"/>
</dbReference>
<keyword evidence="8" id="KW-0175">Coiled coil</keyword>
<comment type="similarity">
    <text evidence="7">Belongs to the cytochrome P450 family.</text>
</comment>
<dbReference type="PANTHER" id="PTHR47947">
    <property type="entry name" value="CYTOCHROME P450 82C3-RELATED"/>
    <property type="match status" value="1"/>
</dbReference>
<comment type="cofactor">
    <cofactor evidence="6">
        <name>heme</name>
        <dbReference type="ChEBI" id="CHEBI:30413"/>
    </cofactor>
</comment>
<dbReference type="InterPro" id="IPR017972">
    <property type="entry name" value="Cyt_P450_CS"/>
</dbReference>
<dbReference type="InterPro" id="IPR002401">
    <property type="entry name" value="Cyt_P450_E_grp-I"/>
</dbReference>
<sequence>MYARMRQEEVHRMMQRLARATKDSGMVDLSSAFFELTLSITMRMVAGKREHLSEDEKLEEAKKLREIIKASNLLNTNIPDYVPLLRWTGRRGKLLKVLEDLQSQREGFMQSLLEERRKILSEVGDLNQEETNIKCIIDVFLSLQQNEPEFYTDDMINGMVQMMIVGGSETTAILMEWVLSLLLNHPNVVKKAYQEIQNHIGGSNRLIDEFDLNHLPYLQAIIDETLRLYPSPAILSHHVASKDCTVGGYNIPRGTFLIVNLEAIQTDPKLWDEPTTFKPERFLNVEKKDFGFSYLPFGYGRRACPAEVLGMKVMGLAFGSLIQCFDWDRVSEKLLDMKLSEGGEFNMPRVTPLLAKCKIRPEMANHLF</sequence>
<dbReference type="PRINTS" id="PR00385">
    <property type="entry name" value="P450"/>
</dbReference>
<dbReference type="Gene3D" id="1.10.630.10">
    <property type="entry name" value="Cytochrome P450"/>
    <property type="match status" value="1"/>
</dbReference>
<evidence type="ECO:0000256" key="3">
    <source>
        <dbReference type="ARBA" id="ARBA00023002"/>
    </source>
</evidence>
<reference evidence="9" key="1">
    <citation type="submission" date="2023-03" db="EMBL/GenBank/DDBJ databases">
        <authorList>
            <person name="Julca I."/>
        </authorList>
    </citation>
    <scope>NUCLEOTIDE SEQUENCE</scope>
</reference>
<evidence type="ECO:0000313" key="9">
    <source>
        <dbReference type="EMBL" id="CAI9114983.1"/>
    </source>
</evidence>
<proteinExistence type="inferred from homology"/>
<evidence type="ECO:0000256" key="6">
    <source>
        <dbReference type="PIRSR" id="PIRSR602401-1"/>
    </source>
</evidence>
<feature type="coiled-coil region" evidence="8">
    <location>
        <begin position="98"/>
        <end position="129"/>
    </location>
</feature>
<dbReference type="Pfam" id="PF00067">
    <property type="entry name" value="p450"/>
    <property type="match status" value="1"/>
</dbReference>
<dbReference type="GO" id="GO:0005506">
    <property type="term" value="F:iron ion binding"/>
    <property type="evidence" value="ECO:0007669"/>
    <property type="project" value="InterPro"/>
</dbReference>
<evidence type="ECO:0000313" key="10">
    <source>
        <dbReference type="Proteomes" id="UP001161247"/>
    </source>
</evidence>
<dbReference type="GO" id="GO:0016705">
    <property type="term" value="F:oxidoreductase activity, acting on paired donors, with incorporation or reduction of molecular oxygen"/>
    <property type="evidence" value="ECO:0007669"/>
    <property type="project" value="InterPro"/>
</dbReference>
<dbReference type="GO" id="GO:0020037">
    <property type="term" value="F:heme binding"/>
    <property type="evidence" value="ECO:0007669"/>
    <property type="project" value="InterPro"/>
</dbReference>